<dbReference type="FunFam" id="3.40.640.10:FF:000003">
    <property type="entry name" value="Cysteine desulfurase IscS"/>
    <property type="match status" value="1"/>
</dbReference>
<dbReference type="InterPro" id="IPR015424">
    <property type="entry name" value="PyrdxlP-dep_Trfase"/>
</dbReference>
<organism evidence="13 14">
    <name type="scientific">marine gamma proteobacterium HTCC2143</name>
    <dbReference type="NCBI Taxonomy" id="247633"/>
    <lineage>
        <taxon>Bacteria</taxon>
        <taxon>Pseudomonadati</taxon>
        <taxon>Pseudomonadota</taxon>
        <taxon>Gammaproteobacteria</taxon>
        <taxon>Cellvibrionales</taxon>
        <taxon>Spongiibacteraceae</taxon>
        <taxon>BD1-7 clade</taxon>
    </lineage>
</organism>
<dbReference type="OrthoDB" id="9808002at2"/>
<proteinExistence type="inferred from homology"/>
<dbReference type="AlphaFoldDB" id="A0YCG9"/>
<evidence type="ECO:0000256" key="3">
    <source>
        <dbReference type="ARBA" id="ARBA00012239"/>
    </source>
</evidence>
<dbReference type="InterPro" id="IPR015421">
    <property type="entry name" value="PyrdxlP-dep_Trfase_major"/>
</dbReference>
<dbReference type="InterPro" id="IPR015422">
    <property type="entry name" value="PyrdxlP-dep_Trfase_small"/>
</dbReference>
<keyword evidence="8" id="KW-0408">Iron</keyword>
<reference evidence="13 14" key="1">
    <citation type="journal article" date="2010" name="J. Bacteriol.">
        <title>Genome sequence of the oligotrophic marine Gammaproteobacterium HTCC2143, isolated from the Oregon Coast.</title>
        <authorList>
            <person name="Oh H.M."/>
            <person name="Kang I."/>
            <person name="Ferriera S."/>
            <person name="Giovannoni S.J."/>
            <person name="Cho J.C."/>
        </authorList>
    </citation>
    <scope>NUCLEOTIDE SEQUENCE [LARGE SCALE GENOMIC DNA]</scope>
    <source>
        <strain evidence="13 14">HTCC2143</strain>
    </source>
</reference>
<protein>
    <recommendedName>
        <fullName evidence="3">cysteine desulfurase</fullName>
        <ecNumber evidence="3">2.8.1.7</ecNumber>
    </recommendedName>
</protein>
<keyword evidence="7" id="KW-0663">Pyridoxal phosphate</keyword>
<feature type="domain" description="Aminotransferase class V" evidence="12">
    <location>
        <begin position="5"/>
        <end position="366"/>
    </location>
</feature>
<keyword evidence="14" id="KW-1185">Reference proteome</keyword>
<gene>
    <name evidence="13" type="ORF">GP2143_08059</name>
</gene>
<sequence>MQLPIYLDYASTTPVDPRVAEKMADCLTMGGVFANPASRSHVYGWQAEEQVELARRHVASLLACDPREIVWTSGATESNNLALKGIFESAEFAGGLVTSTSEHKAIIDPAKWLSEKGVTVHWLEPGRDGVIDVEKVRLAISDQVRLVSIMLVNNETGVINPIAEIGKLCREKGVLLHVDASQAVGRVDIDVSRLSVDLMSVSAHKFYGPKGVGALYVRRSIQSQLKPLILGGGHERGMRSGTLATHQLAGMGEAARLIKELEDVEADELAAKRDCLWAGIEDLPGVRRNGGSQNISPSHLNVCFSGVDGETLLLALRELAVSSGSACTSASLDPSYVLTAMGISDEDARRSIRISIGRFTSDDDVNNAVDHIRKIYTELNQTQSI</sequence>
<dbReference type="Gene3D" id="3.40.640.10">
    <property type="entry name" value="Type I PLP-dependent aspartate aminotransferase-like (Major domain)"/>
    <property type="match status" value="1"/>
</dbReference>
<dbReference type="InterPro" id="IPR020578">
    <property type="entry name" value="Aminotrans_V_PyrdxlP_BS"/>
</dbReference>
<name>A0YCG9_9GAMM</name>
<evidence type="ECO:0000256" key="8">
    <source>
        <dbReference type="ARBA" id="ARBA00023004"/>
    </source>
</evidence>
<dbReference type="PROSITE" id="PS00595">
    <property type="entry name" value="AA_TRANSFER_CLASS_5"/>
    <property type="match status" value="1"/>
</dbReference>
<evidence type="ECO:0000256" key="1">
    <source>
        <dbReference type="ARBA" id="ARBA00001933"/>
    </source>
</evidence>
<dbReference type="EMBL" id="AAVT01000003">
    <property type="protein sequence ID" value="EAW31488.1"/>
    <property type="molecule type" value="Genomic_DNA"/>
</dbReference>
<evidence type="ECO:0000313" key="14">
    <source>
        <dbReference type="Proteomes" id="UP000004931"/>
    </source>
</evidence>
<dbReference type="InterPro" id="IPR000192">
    <property type="entry name" value="Aminotrans_V_dom"/>
</dbReference>
<evidence type="ECO:0000256" key="4">
    <source>
        <dbReference type="ARBA" id="ARBA00022679"/>
    </source>
</evidence>
<keyword evidence="6" id="KW-0479">Metal-binding</keyword>
<dbReference type="GO" id="GO:0046872">
    <property type="term" value="F:metal ion binding"/>
    <property type="evidence" value="ECO:0007669"/>
    <property type="project" value="UniProtKB-KW"/>
</dbReference>
<dbReference type="SUPFAM" id="SSF53383">
    <property type="entry name" value="PLP-dependent transferases"/>
    <property type="match status" value="1"/>
</dbReference>
<dbReference type="GO" id="GO:0051537">
    <property type="term" value="F:2 iron, 2 sulfur cluster binding"/>
    <property type="evidence" value="ECO:0007669"/>
    <property type="project" value="UniProtKB-KW"/>
</dbReference>
<comment type="catalytic activity">
    <reaction evidence="10">
        <text>(sulfur carrier)-H + L-cysteine = (sulfur carrier)-SH + L-alanine</text>
        <dbReference type="Rhea" id="RHEA:43892"/>
        <dbReference type="Rhea" id="RHEA-COMP:14737"/>
        <dbReference type="Rhea" id="RHEA-COMP:14739"/>
        <dbReference type="ChEBI" id="CHEBI:29917"/>
        <dbReference type="ChEBI" id="CHEBI:35235"/>
        <dbReference type="ChEBI" id="CHEBI:57972"/>
        <dbReference type="ChEBI" id="CHEBI:64428"/>
        <dbReference type="EC" id="2.8.1.7"/>
    </reaction>
</comment>
<evidence type="ECO:0000256" key="11">
    <source>
        <dbReference type="RuleBase" id="RU004504"/>
    </source>
</evidence>
<dbReference type="EC" id="2.8.1.7" evidence="3"/>
<dbReference type="PIRSF" id="PIRSF005572">
    <property type="entry name" value="NifS"/>
    <property type="match status" value="1"/>
</dbReference>
<dbReference type="PANTHER" id="PTHR11601">
    <property type="entry name" value="CYSTEINE DESULFURYLASE FAMILY MEMBER"/>
    <property type="match status" value="1"/>
</dbReference>
<dbReference type="GO" id="GO:0031071">
    <property type="term" value="F:cysteine desulfurase activity"/>
    <property type="evidence" value="ECO:0007669"/>
    <property type="project" value="UniProtKB-EC"/>
</dbReference>
<dbReference type="InterPro" id="IPR016454">
    <property type="entry name" value="Cysteine_dSase"/>
</dbReference>
<evidence type="ECO:0000256" key="6">
    <source>
        <dbReference type="ARBA" id="ARBA00022723"/>
    </source>
</evidence>
<accession>A0YCG9</accession>
<dbReference type="STRING" id="247633.GP2143_08059"/>
<dbReference type="PANTHER" id="PTHR11601:SF34">
    <property type="entry name" value="CYSTEINE DESULFURASE"/>
    <property type="match status" value="1"/>
</dbReference>
<evidence type="ECO:0000256" key="10">
    <source>
        <dbReference type="ARBA" id="ARBA00050776"/>
    </source>
</evidence>
<dbReference type="Proteomes" id="UP000004931">
    <property type="component" value="Unassembled WGS sequence"/>
</dbReference>
<dbReference type="Gene3D" id="3.90.1150.10">
    <property type="entry name" value="Aspartate Aminotransferase, domain 1"/>
    <property type="match status" value="1"/>
</dbReference>
<keyword evidence="9" id="KW-0411">Iron-sulfur</keyword>
<dbReference type="eggNOG" id="COG1104">
    <property type="taxonomic scope" value="Bacteria"/>
</dbReference>
<evidence type="ECO:0000256" key="7">
    <source>
        <dbReference type="ARBA" id="ARBA00022898"/>
    </source>
</evidence>
<evidence type="ECO:0000313" key="13">
    <source>
        <dbReference type="EMBL" id="EAW31488.1"/>
    </source>
</evidence>
<evidence type="ECO:0000256" key="9">
    <source>
        <dbReference type="ARBA" id="ARBA00023014"/>
    </source>
</evidence>
<evidence type="ECO:0000259" key="12">
    <source>
        <dbReference type="Pfam" id="PF00266"/>
    </source>
</evidence>
<comment type="caution">
    <text evidence="13">The sequence shown here is derived from an EMBL/GenBank/DDBJ whole genome shotgun (WGS) entry which is preliminary data.</text>
</comment>
<evidence type="ECO:0000256" key="5">
    <source>
        <dbReference type="ARBA" id="ARBA00022714"/>
    </source>
</evidence>
<dbReference type="Pfam" id="PF00266">
    <property type="entry name" value="Aminotran_5"/>
    <property type="match status" value="1"/>
</dbReference>
<evidence type="ECO:0000256" key="2">
    <source>
        <dbReference type="ARBA" id="ARBA00006490"/>
    </source>
</evidence>
<comment type="cofactor">
    <cofactor evidence="1 11">
        <name>pyridoxal 5'-phosphate</name>
        <dbReference type="ChEBI" id="CHEBI:597326"/>
    </cofactor>
</comment>
<keyword evidence="5" id="KW-0001">2Fe-2S</keyword>
<keyword evidence="4" id="KW-0808">Transferase</keyword>
<comment type="similarity">
    <text evidence="2">Belongs to the class-V pyridoxal-phosphate-dependent aminotransferase family. NifS/IscS subfamily.</text>
</comment>